<accession>A0A1I5T2A6</accession>
<proteinExistence type="predicted"/>
<name>A0A1I5T2A6_9RHOB</name>
<keyword evidence="3" id="KW-1185">Reference proteome</keyword>
<evidence type="ECO:0000313" key="3">
    <source>
        <dbReference type="Proteomes" id="UP000199356"/>
    </source>
</evidence>
<sequence>MPDKTHRKRGIWLFLAVAAVVVITGATLMVDSFGGIGSETVYEQGSE</sequence>
<dbReference type="RefSeq" id="WP_177215172.1">
    <property type="nucleotide sequence ID" value="NZ_FOXA01000012.1"/>
</dbReference>
<keyword evidence="1" id="KW-0812">Transmembrane</keyword>
<organism evidence="2 3">
    <name type="scientific">Tranquillimonas alkanivorans</name>
    <dbReference type="NCBI Taxonomy" id="441119"/>
    <lineage>
        <taxon>Bacteria</taxon>
        <taxon>Pseudomonadati</taxon>
        <taxon>Pseudomonadota</taxon>
        <taxon>Alphaproteobacteria</taxon>
        <taxon>Rhodobacterales</taxon>
        <taxon>Roseobacteraceae</taxon>
        <taxon>Tranquillimonas</taxon>
    </lineage>
</organism>
<feature type="transmembrane region" description="Helical" evidence="1">
    <location>
        <begin position="12"/>
        <end position="30"/>
    </location>
</feature>
<reference evidence="2 3" key="1">
    <citation type="submission" date="2016-10" db="EMBL/GenBank/DDBJ databases">
        <authorList>
            <person name="de Groot N.N."/>
        </authorList>
    </citation>
    <scope>NUCLEOTIDE SEQUENCE [LARGE SCALE GENOMIC DNA]</scope>
    <source>
        <strain evidence="2 3">DSM 19547</strain>
    </source>
</reference>
<keyword evidence="1" id="KW-1133">Transmembrane helix</keyword>
<protein>
    <submittedName>
        <fullName evidence="2">Uncharacterized protein</fullName>
    </submittedName>
</protein>
<evidence type="ECO:0000313" key="2">
    <source>
        <dbReference type="EMBL" id="SFP77194.1"/>
    </source>
</evidence>
<dbReference type="EMBL" id="FOXA01000012">
    <property type="protein sequence ID" value="SFP77194.1"/>
    <property type="molecule type" value="Genomic_DNA"/>
</dbReference>
<evidence type="ECO:0000256" key="1">
    <source>
        <dbReference type="SAM" id="Phobius"/>
    </source>
</evidence>
<dbReference type="Proteomes" id="UP000199356">
    <property type="component" value="Unassembled WGS sequence"/>
</dbReference>
<dbReference type="AlphaFoldDB" id="A0A1I5T2A6"/>
<keyword evidence="1" id="KW-0472">Membrane</keyword>
<gene>
    <name evidence="2" type="ORF">SAMN04488047_112116</name>
</gene>